<reference evidence="5" key="1">
    <citation type="submission" date="2015-08" db="EMBL/GenBank/DDBJ databases">
        <title>Genome sequencing project for genomic taxonomy and phylogenomics of Bacillus-like bacteria.</title>
        <authorList>
            <person name="Liu B."/>
            <person name="Wang J."/>
            <person name="Zhu Y."/>
            <person name="Liu G."/>
            <person name="Chen Q."/>
            <person name="Chen Z."/>
            <person name="Lan J."/>
            <person name="Che J."/>
            <person name="Ge C."/>
            <person name="Shi H."/>
            <person name="Pan Z."/>
            <person name="Liu X."/>
        </authorList>
    </citation>
    <scope>NUCLEOTIDE SEQUENCE [LARGE SCALE GENOMIC DNA]</scope>
    <source>
        <strain evidence="5">FJAT-22460</strain>
    </source>
</reference>
<gene>
    <name evidence="4" type="ORF">AM231_06515</name>
</gene>
<dbReference type="PATRIC" id="fig|1705565.3.peg.3207"/>
<evidence type="ECO:0000313" key="4">
    <source>
        <dbReference type="EMBL" id="KOR88847.1"/>
    </source>
</evidence>
<dbReference type="OrthoDB" id="9806267at2"/>
<dbReference type="Pfam" id="PF11741">
    <property type="entry name" value="AMIN"/>
    <property type="match status" value="1"/>
</dbReference>
<dbReference type="Pfam" id="PF07833">
    <property type="entry name" value="Cu_amine_oxidN1"/>
    <property type="match status" value="1"/>
</dbReference>
<dbReference type="SMART" id="SM00646">
    <property type="entry name" value="Ami_3"/>
    <property type="match status" value="1"/>
</dbReference>
<dbReference type="GO" id="GO:0009253">
    <property type="term" value="P:peptidoglycan catabolic process"/>
    <property type="evidence" value="ECO:0007669"/>
    <property type="project" value="InterPro"/>
</dbReference>
<dbReference type="GO" id="GO:0030288">
    <property type="term" value="C:outer membrane-bounded periplasmic space"/>
    <property type="evidence" value="ECO:0007669"/>
    <property type="project" value="TreeGrafter"/>
</dbReference>
<dbReference type="RefSeq" id="WP_054401751.1">
    <property type="nucleotide sequence ID" value="NZ_LIUT01000001.1"/>
</dbReference>
<evidence type="ECO:0000313" key="5">
    <source>
        <dbReference type="Proteomes" id="UP000036932"/>
    </source>
</evidence>
<organism evidence="4 5">
    <name type="scientific">Paenibacillus solani</name>
    <dbReference type="NCBI Taxonomy" id="1705565"/>
    <lineage>
        <taxon>Bacteria</taxon>
        <taxon>Bacillati</taxon>
        <taxon>Bacillota</taxon>
        <taxon>Bacilli</taxon>
        <taxon>Bacillales</taxon>
        <taxon>Paenibacillaceae</taxon>
        <taxon>Paenibacillus</taxon>
    </lineage>
</organism>
<sequence>MKKFGFFMFLVVIMIAFPKVADASSYNAKIYLDGQQINLSSGVKVENNNGTVMVPIRVVSENLGFNVGWNKATKTVTVQDGSQNVTMVVGNRLADINGQSVQMTNAPVLRGGTTLVPIRFVSEQMGLQVRWDNAQKAVYLTSTYGEFNPDETTGSNAATVDGLVFDENRLLVAVTGNAKANVSKLSNPNRIVIDMVNAKFSDTFGSNNNFDEINKNGQFSVSGYPDVQAVRYSLYDTNPMTVRIVIDLNHAQNYAVSGLEDGSGLLVVDLNATSDPVPSPGTSGKKLVVIDAGHGAHDPGTLGATKKKEKDFNLAMALKVEKLLAKEKNIEVVMTRTTDTFLELKERAKIANSLKADVFISIHANSGPSTASGTETYYYHESDKALANALHKEIVKAVGLKDRGVRFGNFHVIRETTMPGSLLEIGFLSNKNDESKLFDSATQDRVAEAIVRGIKTYLKVD</sequence>
<protein>
    <submittedName>
        <fullName evidence="4">N-acetylmuramoyl-L-alanine amidase</fullName>
    </submittedName>
</protein>
<dbReference type="CDD" id="cd02696">
    <property type="entry name" value="MurNAc-LAA"/>
    <property type="match status" value="1"/>
</dbReference>
<feature type="domain" description="MurNAc-LAA" evidence="3">
    <location>
        <begin position="348"/>
        <end position="455"/>
    </location>
</feature>
<evidence type="ECO:0000256" key="2">
    <source>
        <dbReference type="SAM" id="SignalP"/>
    </source>
</evidence>
<dbReference type="InterPro" id="IPR021731">
    <property type="entry name" value="AMIN_dom"/>
</dbReference>
<evidence type="ECO:0000256" key="1">
    <source>
        <dbReference type="ARBA" id="ARBA00022801"/>
    </source>
</evidence>
<proteinExistence type="predicted"/>
<dbReference type="InterPro" id="IPR012854">
    <property type="entry name" value="Cu_amine_oxidase-like_N"/>
</dbReference>
<keyword evidence="2" id="KW-0732">Signal</keyword>
<dbReference type="PANTHER" id="PTHR30404">
    <property type="entry name" value="N-ACETYLMURAMOYL-L-ALANINE AMIDASE"/>
    <property type="match status" value="1"/>
</dbReference>
<comment type="caution">
    <text evidence="4">The sequence shown here is derived from an EMBL/GenBank/DDBJ whole genome shotgun (WGS) entry which is preliminary data.</text>
</comment>
<dbReference type="Proteomes" id="UP000036932">
    <property type="component" value="Unassembled WGS sequence"/>
</dbReference>
<dbReference type="InterPro" id="IPR002508">
    <property type="entry name" value="MurNAc-LAA_cat"/>
</dbReference>
<dbReference type="InterPro" id="IPR050695">
    <property type="entry name" value="N-acetylmuramoyl_amidase_3"/>
</dbReference>
<dbReference type="Gene3D" id="2.60.40.3500">
    <property type="match status" value="1"/>
</dbReference>
<accession>A0A0M1P390</accession>
<dbReference type="EMBL" id="LIUT01000001">
    <property type="protein sequence ID" value="KOR88847.1"/>
    <property type="molecule type" value="Genomic_DNA"/>
</dbReference>
<evidence type="ECO:0000259" key="3">
    <source>
        <dbReference type="SMART" id="SM00646"/>
    </source>
</evidence>
<name>A0A0M1P390_9BACL</name>
<feature type="chain" id="PRO_5005620477" evidence="2">
    <location>
        <begin position="24"/>
        <end position="461"/>
    </location>
</feature>
<dbReference type="InterPro" id="IPR036582">
    <property type="entry name" value="Mao_N_sf"/>
</dbReference>
<keyword evidence="5" id="KW-1185">Reference proteome</keyword>
<dbReference type="SUPFAM" id="SSF55383">
    <property type="entry name" value="Copper amine oxidase, domain N"/>
    <property type="match status" value="1"/>
</dbReference>
<dbReference type="Pfam" id="PF01520">
    <property type="entry name" value="Amidase_3"/>
    <property type="match status" value="1"/>
</dbReference>
<dbReference type="AlphaFoldDB" id="A0A0M1P390"/>
<dbReference type="Gene3D" id="3.30.457.10">
    <property type="entry name" value="Copper amine oxidase-like, N-terminal domain"/>
    <property type="match status" value="1"/>
</dbReference>
<keyword evidence="1" id="KW-0378">Hydrolase</keyword>
<dbReference type="SUPFAM" id="SSF53187">
    <property type="entry name" value="Zn-dependent exopeptidases"/>
    <property type="match status" value="1"/>
</dbReference>
<feature type="signal peptide" evidence="2">
    <location>
        <begin position="1"/>
        <end position="23"/>
    </location>
</feature>
<dbReference type="PANTHER" id="PTHR30404:SF0">
    <property type="entry name" value="N-ACETYLMURAMOYL-L-ALANINE AMIDASE AMIC"/>
    <property type="match status" value="1"/>
</dbReference>
<dbReference type="Gene3D" id="3.40.630.40">
    <property type="entry name" value="Zn-dependent exopeptidases"/>
    <property type="match status" value="1"/>
</dbReference>
<dbReference type="GO" id="GO:0008745">
    <property type="term" value="F:N-acetylmuramoyl-L-alanine amidase activity"/>
    <property type="evidence" value="ECO:0007669"/>
    <property type="project" value="InterPro"/>
</dbReference>